<dbReference type="SUPFAM" id="SSF53474">
    <property type="entry name" value="alpha/beta-Hydrolases"/>
    <property type="match status" value="1"/>
</dbReference>
<dbReference type="SUPFAM" id="SSF49785">
    <property type="entry name" value="Galactose-binding domain-like"/>
    <property type="match status" value="1"/>
</dbReference>
<dbReference type="Gene3D" id="2.60.120.260">
    <property type="entry name" value="Galactose-binding domain-like"/>
    <property type="match status" value="1"/>
</dbReference>
<dbReference type="Proteomes" id="UP001602245">
    <property type="component" value="Unassembled WGS sequence"/>
</dbReference>
<dbReference type="NCBIfam" id="TIGR00976">
    <property type="entry name" value="CocE_NonD"/>
    <property type="match status" value="1"/>
</dbReference>
<dbReference type="Pfam" id="PF02129">
    <property type="entry name" value="Peptidase_S15"/>
    <property type="match status" value="1"/>
</dbReference>
<feature type="domain" description="Xaa-Pro dipeptidyl-peptidase C-terminal" evidence="2">
    <location>
        <begin position="269"/>
        <end position="491"/>
    </location>
</feature>
<dbReference type="InterPro" id="IPR008979">
    <property type="entry name" value="Galactose-bd-like_sf"/>
</dbReference>
<evidence type="ECO:0000313" key="3">
    <source>
        <dbReference type="EMBL" id="MFF5289348.1"/>
    </source>
</evidence>
<dbReference type="InterPro" id="IPR013736">
    <property type="entry name" value="Xaa-Pro_dipept_C"/>
</dbReference>
<dbReference type="SMART" id="SM00939">
    <property type="entry name" value="PepX_C"/>
    <property type="match status" value="1"/>
</dbReference>
<name>A0ABW6W7S4_9ACTN</name>
<dbReference type="Gene3D" id="1.10.3020.10">
    <property type="entry name" value="alpha-amino acid ester hydrolase ( Helical cap domain)"/>
    <property type="match status" value="1"/>
</dbReference>
<dbReference type="InterPro" id="IPR000383">
    <property type="entry name" value="Xaa-Pro-like_dom"/>
</dbReference>
<organism evidence="3 4">
    <name type="scientific">Paractinoplanes globisporus</name>
    <dbReference type="NCBI Taxonomy" id="113565"/>
    <lineage>
        <taxon>Bacteria</taxon>
        <taxon>Bacillati</taxon>
        <taxon>Actinomycetota</taxon>
        <taxon>Actinomycetes</taxon>
        <taxon>Micromonosporales</taxon>
        <taxon>Micromonosporaceae</taxon>
        <taxon>Paractinoplanes</taxon>
    </lineage>
</organism>
<dbReference type="PANTHER" id="PTHR43056">
    <property type="entry name" value="PEPTIDASE S9 PROLYL OLIGOPEPTIDASE"/>
    <property type="match status" value="1"/>
</dbReference>
<proteinExistence type="predicted"/>
<dbReference type="PANTHER" id="PTHR43056:SF10">
    <property type="entry name" value="COCE_NOND FAMILY, PUTATIVE (AFU_ORTHOLOGUE AFUA_7G00600)-RELATED"/>
    <property type="match status" value="1"/>
</dbReference>
<accession>A0ABW6W7S4</accession>
<evidence type="ECO:0000256" key="1">
    <source>
        <dbReference type="ARBA" id="ARBA00022801"/>
    </source>
</evidence>
<reference evidence="3 4" key="1">
    <citation type="submission" date="2024-10" db="EMBL/GenBank/DDBJ databases">
        <title>The Natural Products Discovery Center: Release of the First 8490 Sequenced Strains for Exploring Actinobacteria Biosynthetic Diversity.</title>
        <authorList>
            <person name="Kalkreuter E."/>
            <person name="Kautsar S.A."/>
            <person name="Yang D."/>
            <person name="Bader C.D."/>
            <person name="Teijaro C.N."/>
            <person name="Fluegel L."/>
            <person name="Davis C.M."/>
            <person name="Simpson J.R."/>
            <person name="Lauterbach L."/>
            <person name="Steele A.D."/>
            <person name="Gui C."/>
            <person name="Meng S."/>
            <person name="Li G."/>
            <person name="Viehrig K."/>
            <person name="Ye F."/>
            <person name="Su P."/>
            <person name="Kiefer A.F."/>
            <person name="Nichols A."/>
            <person name="Cepeda A.J."/>
            <person name="Yan W."/>
            <person name="Fan B."/>
            <person name="Jiang Y."/>
            <person name="Adhikari A."/>
            <person name="Zheng C.-J."/>
            <person name="Schuster L."/>
            <person name="Cowan T.M."/>
            <person name="Smanski M.J."/>
            <person name="Chevrette M.G."/>
            <person name="De Carvalho L.P.S."/>
            <person name="Shen B."/>
        </authorList>
    </citation>
    <scope>NUCLEOTIDE SEQUENCE [LARGE SCALE GENOMIC DNA]</scope>
    <source>
        <strain evidence="3 4">NPDC000087</strain>
    </source>
</reference>
<sequence>MAEEVETTMRDGVVLRADVYRPAGGGPWPVLLARTPYGKRDPGVLARLDPAAAARRGYLVVVQDCRGRFRSGGRWVPLAHEEADGADTVRWASGLPESDGRVGMYGPSYLGYTQWAATEARPAALRAAVPAFTWADPADGLVARGGAQELGLVTHWTLTLGVNELERRKAGLAGLNAALANLASQTYWEILAGRGPTMQRLGLPAPAAGHARAATVGVPTLTIAGWFDAFLQGSLDNHVRARDAGAPAALIVGPWTHDGDSGSLFERQLDWLDRFLRPERARVTPELPVRAYVMGAGEWRDYPAWPPESADVAWYLHAGGRLSTDPPEPDAPPDVFRHDPGDPVPTCGGALLMAPGFPAGQRDQRLVEERDDVLVHTSAPLRAPPEVIGRVRVHLVAESTAPSADWVVRLCDVDTSGVSRNVTDGMLRSHPGNQAREHVVDLWSTAHVFRPGHRVRLQIASSCFPRWDRNLSAPDARQTVHHDAANPSRVILPVVPNAVSNA</sequence>
<keyword evidence="1 3" id="KW-0378">Hydrolase</keyword>
<keyword evidence="4" id="KW-1185">Reference proteome</keyword>
<dbReference type="Pfam" id="PF08530">
    <property type="entry name" value="PepX_C"/>
    <property type="match status" value="1"/>
</dbReference>
<gene>
    <name evidence="3" type="ORF">ACFY35_07915</name>
</gene>
<dbReference type="EMBL" id="JBIAZU010000001">
    <property type="protein sequence ID" value="MFF5289348.1"/>
    <property type="molecule type" value="Genomic_DNA"/>
</dbReference>
<dbReference type="GO" id="GO:0016787">
    <property type="term" value="F:hydrolase activity"/>
    <property type="evidence" value="ECO:0007669"/>
    <property type="project" value="UniProtKB-KW"/>
</dbReference>
<protein>
    <submittedName>
        <fullName evidence="3">CocE/NonD family hydrolase</fullName>
    </submittedName>
</protein>
<dbReference type="Gene3D" id="3.40.50.1820">
    <property type="entry name" value="alpha/beta hydrolase"/>
    <property type="match status" value="1"/>
</dbReference>
<dbReference type="RefSeq" id="WP_020509686.1">
    <property type="nucleotide sequence ID" value="NZ_JBIAZU010000001.1"/>
</dbReference>
<comment type="caution">
    <text evidence="3">The sequence shown here is derived from an EMBL/GenBank/DDBJ whole genome shotgun (WGS) entry which is preliminary data.</text>
</comment>
<dbReference type="InterPro" id="IPR005674">
    <property type="entry name" value="CocE/Ser_esterase"/>
</dbReference>
<dbReference type="InterPro" id="IPR029058">
    <property type="entry name" value="AB_hydrolase_fold"/>
</dbReference>
<evidence type="ECO:0000313" key="4">
    <source>
        <dbReference type="Proteomes" id="UP001602245"/>
    </source>
</evidence>
<evidence type="ECO:0000259" key="2">
    <source>
        <dbReference type="SMART" id="SM00939"/>
    </source>
</evidence>
<dbReference type="InterPro" id="IPR050585">
    <property type="entry name" value="Xaa-Pro_dipeptidyl-ppase/CocE"/>
</dbReference>